<accession>A0A195EUF1</accession>
<dbReference type="Proteomes" id="UP000078541">
    <property type="component" value="Unassembled WGS sequence"/>
</dbReference>
<organism evidence="1 2">
    <name type="scientific">Trachymyrmex septentrionalis</name>
    <dbReference type="NCBI Taxonomy" id="34720"/>
    <lineage>
        <taxon>Eukaryota</taxon>
        <taxon>Metazoa</taxon>
        <taxon>Ecdysozoa</taxon>
        <taxon>Arthropoda</taxon>
        <taxon>Hexapoda</taxon>
        <taxon>Insecta</taxon>
        <taxon>Pterygota</taxon>
        <taxon>Neoptera</taxon>
        <taxon>Endopterygota</taxon>
        <taxon>Hymenoptera</taxon>
        <taxon>Apocrita</taxon>
        <taxon>Aculeata</taxon>
        <taxon>Formicoidea</taxon>
        <taxon>Formicidae</taxon>
        <taxon>Myrmicinae</taxon>
        <taxon>Trachymyrmex</taxon>
    </lineage>
</organism>
<proteinExistence type="predicted"/>
<sequence>MREVSSERYKNFYPGSTSGIYQHRQGAADFLSDFLVYPIPVELRREIPIGWRLLALLERDEIRIRKEINYPFSKAEVSRLKGVGSTISHCSPILRILNRQLVRRGRGHERAKKPGKLVPRLRELRGDFGRKSVASGWCPVLAGHPVHTPHLPRFTARRKMVEVMPEVTRTEVKLTLDAPLCAISSKNVQNVVIRLAEEFCKQHDA</sequence>
<reference evidence="1 2" key="1">
    <citation type="submission" date="2016-03" db="EMBL/GenBank/DDBJ databases">
        <title>Trachymyrmex septentrionalis WGS genome.</title>
        <authorList>
            <person name="Nygaard S."/>
            <person name="Hu H."/>
            <person name="Boomsma J."/>
            <person name="Zhang G."/>
        </authorList>
    </citation>
    <scope>NUCLEOTIDE SEQUENCE [LARGE SCALE GENOMIC DNA]</scope>
    <source>
        <strain evidence="1">Tsep2-gDNA-1</strain>
        <tissue evidence="1">Whole body</tissue>
    </source>
</reference>
<keyword evidence="2" id="KW-1185">Reference proteome</keyword>
<gene>
    <name evidence="1" type="ORF">ALC56_14408</name>
</gene>
<protein>
    <submittedName>
        <fullName evidence="1">Uncharacterized protein</fullName>
    </submittedName>
</protein>
<evidence type="ECO:0000313" key="2">
    <source>
        <dbReference type="Proteomes" id="UP000078541"/>
    </source>
</evidence>
<name>A0A195EUF1_9HYME</name>
<evidence type="ECO:0000313" key="1">
    <source>
        <dbReference type="EMBL" id="KYN31527.1"/>
    </source>
</evidence>
<dbReference type="EMBL" id="KQ981979">
    <property type="protein sequence ID" value="KYN31527.1"/>
    <property type="molecule type" value="Genomic_DNA"/>
</dbReference>
<dbReference type="AlphaFoldDB" id="A0A195EUF1"/>